<evidence type="ECO:0000313" key="2">
    <source>
        <dbReference type="EMBL" id="APG60862.1"/>
    </source>
</evidence>
<dbReference type="InterPro" id="IPR003754">
    <property type="entry name" value="4pyrrol_synth_uPrphyn_synth"/>
</dbReference>
<dbReference type="KEGG" id="grl:LPB144_10785"/>
<dbReference type="SUPFAM" id="SSF69618">
    <property type="entry name" value="HemD-like"/>
    <property type="match status" value="1"/>
</dbReference>
<dbReference type="PANTHER" id="PTHR12390:SF0">
    <property type="entry name" value="UROPORPHYRINOGEN-III SYNTHASE"/>
    <property type="match status" value="1"/>
</dbReference>
<dbReference type="Proteomes" id="UP000182510">
    <property type="component" value="Chromosome"/>
</dbReference>
<dbReference type="GO" id="GO:0005829">
    <property type="term" value="C:cytosol"/>
    <property type="evidence" value="ECO:0007669"/>
    <property type="project" value="TreeGrafter"/>
</dbReference>
<dbReference type="InterPro" id="IPR036108">
    <property type="entry name" value="4pyrrol_syn_uPrphyn_synt_sf"/>
</dbReference>
<evidence type="ECO:0000259" key="1">
    <source>
        <dbReference type="Pfam" id="PF02602"/>
    </source>
</evidence>
<dbReference type="Gene3D" id="3.40.50.10090">
    <property type="match status" value="2"/>
</dbReference>
<dbReference type="GO" id="GO:0004852">
    <property type="term" value="F:uroporphyrinogen-III synthase activity"/>
    <property type="evidence" value="ECO:0007669"/>
    <property type="project" value="InterPro"/>
</dbReference>
<reference evidence="2 3" key="1">
    <citation type="submission" date="2016-11" db="EMBL/GenBank/DDBJ databases">
        <title>Gramella sp. LPB0144 isolated from marine environment.</title>
        <authorList>
            <person name="Kim E."/>
            <person name="Yi H."/>
        </authorList>
    </citation>
    <scope>NUCLEOTIDE SEQUENCE [LARGE SCALE GENOMIC DNA]</scope>
    <source>
        <strain evidence="2 3">LPB0144</strain>
    </source>
</reference>
<keyword evidence="3" id="KW-1185">Reference proteome</keyword>
<dbReference type="STRING" id="1913577.LPB144_10785"/>
<accession>A0A1L3J6U1</accession>
<organism evidence="2 3">
    <name type="scientific">Christiangramia salexigens</name>
    <dbReference type="NCBI Taxonomy" id="1913577"/>
    <lineage>
        <taxon>Bacteria</taxon>
        <taxon>Pseudomonadati</taxon>
        <taxon>Bacteroidota</taxon>
        <taxon>Flavobacteriia</taxon>
        <taxon>Flavobacteriales</taxon>
        <taxon>Flavobacteriaceae</taxon>
        <taxon>Christiangramia</taxon>
    </lineage>
</organism>
<name>A0A1L3J6U1_9FLAO</name>
<dbReference type="RefSeq" id="WP_072553550.1">
    <property type="nucleotide sequence ID" value="NZ_CP018153.1"/>
</dbReference>
<dbReference type="AlphaFoldDB" id="A0A1L3J6U1"/>
<dbReference type="OrthoDB" id="1523900at2"/>
<dbReference type="InterPro" id="IPR039793">
    <property type="entry name" value="UROS/Hem4"/>
</dbReference>
<protein>
    <submittedName>
        <fullName evidence="2">Uroporphyrinogen-III synthase</fullName>
    </submittedName>
</protein>
<dbReference type="EMBL" id="CP018153">
    <property type="protein sequence ID" value="APG60862.1"/>
    <property type="molecule type" value="Genomic_DNA"/>
</dbReference>
<dbReference type="CDD" id="cd06578">
    <property type="entry name" value="HemD"/>
    <property type="match status" value="1"/>
</dbReference>
<evidence type="ECO:0000313" key="3">
    <source>
        <dbReference type="Proteomes" id="UP000182510"/>
    </source>
</evidence>
<sequence length="231" mass="25570">MFRILSTKKLALNQKELLLNAGIALVEYAAIKIDFADFQLPENKINNAIFTSQNAVRAISGKKEVKIENCFCVGNKTSAMLSAKGFHIAGKAQSSRELSEFIIENHNTEDFIFFCGNKRRDELPDILEKKGISLMEVEVYRTRLNSKKIEGKFDGIMFFSPSAVKSYVLENALETTAFCIGETTAAEAGKYNIEVVTASQPGIENVIAKAIGHLKQKKNDQPGADLKNKSI</sequence>
<feature type="domain" description="Tetrapyrrole biosynthesis uroporphyrinogen III synthase" evidence="1">
    <location>
        <begin position="16"/>
        <end position="207"/>
    </location>
</feature>
<proteinExistence type="predicted"/>
<gene>
    <name evidence="2" type="ORF">LPB144_10785</name>
</gene>
<dbReference type="GO" id="GO:0006780">
    <property type="term" value="P:uroporphyrinogen III biosynthetic process"/>
    <property type="evidence" value="ECO:0007669"/>
    <property type="project" value="InterPro"/>
</dbReference>
<dbReference type="Pfam" id="PF02602">
    <property type="entry name" value="HEM4"/>
    <property type="match status" value="1"/>
</dbReference>
<dbReference type="PANTHER" id="PTHR12390">
    <property type="entry name" value="UROPORPHYRINOGEN III SYNTHASE"/>
    <property type="match status" value="1"/>
</dbReference>